<proteinExistence type="predicted"/>
<dbReference type="RefSeq" id="WP_204606882.1">
    <property type="nucleotide sequence ID" value="NZ_BAAAJX010000008.1"/>
</dbReference>
<protein>
    <recommendedName>
        <fullName evidence="3">DUF2332 domain-containing protein</fullName>
    </recommendedName>
</protein>
<sequence length="338" mass="35525">MDTRQRYRTYADRIAPVSPAYAAWARSVDDDLVALLDELPATQRQPELLFAVARRLGADPTDVASLRTLGREARPALVAALTTATVQANDPRRLAPVVPVLAALSAASDRPIGLLDVGAAAGLCSIPDRVTLDHRQPDGPAGAPGSLVRVHTAVAGPAVHLVADVTGTPPEPAASPIRIGARVALDPEPIDPAAPGALERLVEAVPPEATDRTALMAEALRATLVAPPVRIRGRVPEDLDRALDALPDDCEPVVLTTGTLVYVPGAGRQRLVDRLRERRVRWVALERTGILAGVAATLPADVEAADPDAFATLSLDGRALAVSDAFGTRVRWFGRALG</sequence>
<dbReference type="InterPro" id="IPR011200">
    <property type="entry name" value="UCP012608"/>
</dbReference>
<keyword evidence="2" id="KW-1185">Reference proteome</keyword>
<dbReference type="EMBL" id="BAAAJX010000008">
    <property type="protein sequence ID" value="GAA1493585.1"/>
    <property type="molecule type" value="Genomic_DNA"/>
</dbReference>
<dbReference type="Proteomes" id="UP001501742">
    <property type="component" value="Unassembled WGS sequence"/>
</dbReference>
<evidence type="ECO:0000313" key="1">
    <source>
        <dbReference type="EMBL" id="GAA1493585.1"/>
    </source>
</evidence>
<name>A0ABP4K8E0_9MICO</name>
<comment type="caution">
    <text evidence="1">The sequence shown here is derived from an EMBL/GenBank/DDBJ whole genome shotgun (WGS) entry which is preliminary data.</text>
</comment>
<dbReference type="Pfam" id="PF10094">
    <property type="entry name" value="DUF2332"/>
    <property type="match status" value="1"/>
</dbReference>
<gene>
    <name evidence="1" type="ORF">GCM10009627_19310</name>
</gene>
<evidence type="ECO:0000313" key="2">
    <source>
        <dbReference type="Proteomes" id="UP001501742"/>
    </source>
</evidence>
<accession>A0ABP4K8E0</accession>
<reference evidence="2" key="1">
    <citation type="journal article" date="2019" name="Int. J. Syst. Evol. Microbiol.">
        <title>The Global Catalogue of Microorganisms (GCM) 10K type strain sequencing project: providing services to taxonomists for standard genome sequencing and annotation.</title>
        <authorList>
            <consortium name="The Broad Institute Genomics Platform"/>
            <consortium name="The Broad Institute Genome Sequencing Center for Infectious Disease"/>
            <person name="Wu L."/>
            <person name="Ma J."/>
        </authorList>
    </citation>
    <scope>NUCLEOTIDE SEQUENCE [LARGE SCALE GENOMIC DNA]</scope>
    <source>
        <strain evidence="2">JCM 12140</strain>
    </source>
</reference>
<organism evidence="1 2">
    <name type="scientific">Curtobacterium herbarum</name>
    <dbReference type="NCBI Taxonomy" id="150122"/>
    <lineage>
        <taxon>Bacteria</taxon>
        <taxon>Bacillati</taxon>
        <taxon>Actinomycetota</taxon>
        <taxon>Actinomycetes</taxon>
        <taxon>Micrococcales</taxon>
        <taxon>Microbacteriaceae</taxon>
        <taxon>Curtobacterium</taxon>
    </lineage>
</organism>
<evidence type="ECO:0008006" key="3">
    <source>
        <dbReference type="Google" id="ProtNLM"/>
    </source>
</evidence>